<dbReference type="PRINTS" id="PR00035">
    <property type="entry name" value="HTHGNTR"/>
</dbReference>
<proteinExistence type="predicted"/>
<name>A0AA46TKW5_9ACTN</name>
<dbReference type="Proteomes" id="UP001164390">
    <property type="component" value="Chromosome"/>
</dbReference>
<dbReference type="PANTHER" id="PTHR43537:SF24">
    <property type="entry name" value="GLUCONATE OPERON TRANSCRIPTIONAL REPRESSOR"/>
    <property type="match status" value="1"/>
</dbReference>
<dbReference type="Gene3D" id="1.10.10.10">
    <property type="entry name" value="Winged helix-like DNA-binding domain superfamily/Winged helix DNA-binding domain"/>
    <property type="match status" value="1"/>
</dbReference>
<dbReference type="InterPro" id="IPR036388">
    <property type="entry name" value="WH-like_DNA-bd_sf"/>
</dbReference>
<sequence length="221" mass="24138">MYGSLEFEHSSTVERVAESLRHALFAGELAPATPLREVGLAEQLGVARSTVREALTLLTGEGLVTRKPNRGVAVTSYDRDQVHDLVGARLVVERAGAHAWPDAQPELRDAVRTALSRYAKLAESGASARDITEAHLDFHRRIVGLTGNERLSALADQLYAEIRLALAHLDRLRSNARAQIADHRRLLELIETGDADAVDDAMRAHLDGAETSIREALLADE</sequence>
<keyword evidence="3" id="KW-0804">Transcription</keyword>
<keyword evidence="1" id="KW-0805">Transcription regulation</keyword>
<dbReference type="SUPFAM" id="SSF46785">
    <property type="entry name" value="Winged helix' DNA-binding domain"/>
    <property type="match status" value="1"/>
</dbReference>
<dbReference type="GO" id="GO:0003700">
    <property type="term" value="F:DNA-binding transcription factor activity"/>
    <property type="evidence" value="ECO:0007669"/>
    <property type="project" value="InterPro"/>
</dbReference>
<evidence type="ECO:0000256" key="1">
    <source>
        <dbReference type="ARBA" id="ARBA00023015"/>
    </source>
</evidence>
<reference evidence="5" key="1">
    <citation type="submission" date="2022-01" db="EMBL/GenBank/DDBJ databases">
        <title>Nocardioidaceae gen. sp. A5X3R13.</title>
        <authorList>
            <person name="Lopez Marin M.A."/>
            <person name="Uhlik O."/>
        </authorList>
    </citation>
    <scope>NUCLEOTIDE SEQUENCE</scope>
    <source>
        <strain evidence="5">A5X3R13</strain>
    </source>
</reference>
<dbReference type="PANTHER" id="PTHR43537">
    <property type="entry name" value="TRANSCRIPTIONAL REGULATOR, GNTR FAMILY"/>
    <property type="match status" value="1"/>
</dbReference>
<evidence type="ECO:0000313" key="6">
    <source>
        <dbReference type="Proteomes" id="UP001164390"/>
    </source>
</evidence>
<dbReference type="InterPro" id="IPR036390">
    <property type="entry name" value="WH_DNA-bd_sf"/>
</dbReference>
<dbReference type="Pfam" id="PF07729">
    <property type="entry name" value="FCD"/>
    <property type="match status" value="1"/>
</dbReference>
<gene>
    <name evidence="5" type="ORF">L0C25_08750</name>
</gene>
<organism evidence="5 6">
    <name type="scientific">Solicola gregarius</name>
    <dbReference type="NCBI Taxonomy" id="2908642"/>
    <lineage>
        <taxon>Bacteria</taxon>
        <taxon>Bacillati</taxon>
        <taxon>Actinomycetota</taxon>
        <taxon>Actinomycetes</taxon>
        <taxon>Propionibacteriales</taxon>
        <taxon>Nocardioidaceae</taxon>
        <taxon>Solicola</taxon>
    </lineage>
</organism>
<evidence type="ECO:0000256" key="3">
    <source>
        <dbReference type="ARBA" id="ARBA00023163"/>
    </source>
</evidence>
<dbReference type="SUPFAM" id="SSF48008">
    <property type="entry name" value="GntR ligand-binding domain-like"/>
    <property type="match status" value="1"/>
</dbReference>
<dbReference type="CDD" id="cd07377">
    <property type="entry name" value="WHTH_GntR"/>
    <property type="match status" value="1"/>
</dbReference>
<dbReference type="Gene3D" id="1.20.120.530">
    <property type="entry name" value="GntR ligand-binding domain-like"/>
    <property type="match status" value="1"/>
</dbReference>
<feature type="domain" description="HTH gntR-type" evidence="4">
    <location>
        <begin position="10"/>
        <end position="77"/>
    </location>
</feature>
<evidence type="ECO:0000313" key="5">
    <source>
        <dbReference type="EMBL" id="UYM07150.1"/>
    </source>
</evidence>
<keyword evidence="2" id="KW-0238">DNA-binding</keyword>
<dbReference type="InterPro" id="IPR000524">
    <property type="entry name" value="Tscrpt_reg_HTH_GntR"/>
</dbReference>
<dbReference type="PROSITE" id="PS50949">
    <property type="entry name" value="HTH_GNTR"/>
    <property type="match status" value="1"/>
</dbReference>
<dbReference type="RefSeq" id="WP_271636095.1">
    <property type="nucleotide sequence ID" value="NZ_CP094970.1"/>
</dbReference>
<dbReference type="SMART" id="SM00345">
    <property type="entry name" value="HTH_GNTR"/>
    <property type="match status" value="1"/>
</dbReference>
<dbReference type="KEGG" id="sgrg:L0C25_08750"/>
<protein>
    <submittedName>
        <fullName evidence="5">GntR family transcriptional regulator</fullName>
    </submittedName>
</protein>
<accession>A0AA46TKW5</accession>
<keyword evidence="6" id="KW-1185">Reference proteome</keyword>
<dbReference type="AlphaFoldDB" id="A0AA46TKW5"/>
<dbReference type="InterPro" id="IPR011711">
    <property type="entry name" value="GntR_C"/>
</dbReference>
<evidence type="ECO:0000259" key="4">
    <source>
        <dbReference type="PROSITE" id="PS50949"/>
    </source>
</evidence>
<dbReference type="GO" id="GO:0003677">
    <property type="term" value="F:DNA binding"/>
    <property type="evidence" value="ECO:0007669"/>
    <property type="project" value="UniProtKB-KW"/>
</dbReference>
<dbReference type="EMBL" id="CP094970">
    <property type="protein sequence ID" value="UYM07150.1"/>
    <property type="molecule type" value="Genomic_DNA"/>
</dbReference>
<dbReference type="Pfam" id="PF00392">
    <property type="entry name" value="GntR"/>
    <property type="match status" value="1"/>
</dbReference>
<evidence type="ECO:0000256" key="2">
    <source>
        <dbReference type="ARBA" id="ARBA00023125"/>
    </source>
</evidence>
<dbReference type="SMART" id="SM00895">
    <property type="entry name" value="FCD"/>
    <property type="match status" value="1"/>
</dbReference>
<dbReference type="InterPro" id="IPR008920">
    <property type="entry name" value="TF_FadR/GntR_C"/>
</dbReference>